<protein>
    <submittedName>
        <fullName evidence="1">Uncharacterized protein</fullName>
    </submittedName>
</protein>
<keyword evidence="2" id="KW-1185">Reference proteome</keyword>
<evidence type="ECO:0000313" key="2">
    <source>
        <dbReference type="Proteomes" id="UP000828941"/>
    </source>
</evidence>
<organism evidence="1 2">
    <name type="scientific">Bauhinia variegata</name>
    <name type="common">Purple orchid tree</name>
    <name type="synonym">Phanera variegata</name>
    <dbReference type="NCBI Taxonomy" id="167791"/>
    <lineage>
        <taxon>Eukaryota</taxon>
        <taxon>Viridiplantae</taxon>
        <taxon>Streptophyta</taxon>
        <taxon>Embryophyta</taxon>
        <taxon>Tracheophyta</taxon>
        <taxon>Spermatophyta</taxon>
        <taxon>Magnoliopsida</taxon>
        <taxon>eudicotyledons</taxon>
        <taxon>Gunneridae</taxon>
        <taxon>Pentapetalae</taxon>
        <taxon>rosids</taxon>
        <taxon>fabids</taxon>
        <taxon>Fabales</taxon>
        <taxon>Fabaceae</taxon>
        <taxon>Cercidoideae</taxon>
        <taxon>Cercideae</taxon>
        <taxon>Bauhiniinae</taxon>
        <taxon>Bauhinia</taxon>
    </lineage>
</organism>
<reference evidence="1 2" key="1">
    <citation type="journal article" date="2022" name="DNA Res.">
        <title>Chromosomal-level genome assembly of the orchid tree Bauhinia variegata (Leguminosae; Cercidoideae) supports the allotetraploid origin hypothesis of Bauhinia.</title>
        <authorList>
            <person name="Zhong Y."/>
            <person name="Chen Y."/>
            <person name="Zheng D."/>
            <person name="Pang J."/>
            <person name="Liu Y."/>
            <person name="Luo S."/>
            <person name="Meng S."/>
            <person name="Qian L."/>
            <person name="Wei D."/>
            <person name="Dai S."/>
            <person name="Zhou R."/>
        </authorList>
    </citation>
    <scope>NUCLEOTIDE SEQUENCE [LARGE SCALE GENOMIC DNA]</scope>
    <source>
        <strain evidence="1">BV-YZ2020</strain>
    </source>
</reference>
<comment type="caution">
    <text evidence="1">The sequence shown here is derived from an EMBL/GenBank/DDBJ whole genome shotgun (WGS) entry which is preliminary data.</text>
</comment>
<evidence type="ECO:0000313" key="1">
    <source>
        <dbReference type="EMBL" id="KAI4298250.1"/>
    </source>
</evidence>
<proteinExistence type="predicted"/>
<name>A0ACB9KM48_BAUVA</name>
<accession>A0ACB9KM48</accession>
<dbReference type="Proteomes" id="UP000828941">
    <property type="component" value="Chromosome 13"/>
</dbReference>
<dbReference type="EMBL" id="CM039438">
    <property type="protein sequence ID" value="KAI4298250.1"/>
    <property type="molecule type" value="Genomic_DNA"/>
</dbReference>
<sequence>METCKMALVFAVYVMAMLVSANYGVAVNVRNDATAIPPTPMESSAVSPSAPAALAVIAFLVAWFI</sequence>
<gene>
    <name evidence="1" type="ORF">L6164_031831</name>
</gene>